<keyword evidence="4" id="KW-1017">Isopeptide bond</keyword>
<sequence>METLSSEESCDSFDSLESGKQQDVRFRSKYFTEELRRIFIEDTDSEMEEFEGFTQNELNGNSNPEVMLVESDLSDAGKESLVSEEEEEDEGEKATPRRRRPRRSSFGLRVAFQFPTKKLTKKSDDSSSEPLFSSTRLQDNKKAILGRKRSCRKGKEREDSVSESEDDSRDEAQEGSDALLKRTMNIKENKAMLAQLLAELNSMPDFFPVRTPNSASKKRTARRAFSEGQITRRTNPTRSARPPEKFALENFTVSAAKFAEEFYSFRRRKTISGGKCQGHRRRHRISSFRPVEDITEEDLENVAITVRDKIYDKVLGNTCHQCRQKTIDTKTVCRNQSCGGVRGQFCGPCLRNRYGEDVRSALLDPVGTVFAFVMACTGKGKRVDHEAPWALARGPVAAELCVPFSTLEEMKTAVSCWKESKLTSRAEEMIAFSRVRATFSYSSGLEGGPVCLSSGGVVTSDQARGRCVTQ</sequence>
<organism evidence="12 13">
    <name type="scientific">Nyctereutes procyonoides</name>
    <name type="common">Raccoon dog</name>
    <name type="synonym">Canis procyonoides</name>
    <dbReference type="NCBI Taxonomy" id="34880"/>
    <lineage>
        <taxon>Eukaryota</taxon>
        <taxon>Metazoa</taxon>
        <taxon>Chordata</taxon>
        <taxon>Craniata</taxon>
        <taxon>Vertebrata</taxon>
        <taxon>Euteleostomi</taxon>
        <taxon>Mammalia</taxon>
        <taxon>Eutheria</taxon>
        <taxon>Laurasiatheria</taxon>
        <taxon>Carnivora</taxon>
        <taxon>Caniformia</taxon>
        <taxon>Canidae</taxon>
        <taxon>Nyctereutes</taxon>
    </lineage>
</organism>
<accession>A0A812A061</accession>
<reference evidence="12" key="1">
    <citation type="submission" date="2020-12" db="EMBL/GenBank/DDBJ databases">
        <authorList>
            <consortium name="Molecular Ecology Group"/>
        </authorList>
    </citation>
    <scope>NUCLEOTIDE SEQUENCE</scope>
    <source>
        <strain evidence="12">TBG_1078</strain>
    </source>
</reference>
<evidence type="ECO:0000256" key="2">
    <source>
        <dbReference type="ARBA" id="ARBA00004496"/>
    </source>
</evidence>
<evidence type="ECO:0000256" key="3">
    <source>
        <dbReference type="ARBA" id="ARBA00022490"/>
    </source>
</evidence>
<feature type="region of interest" description="Disordered" evidence="10">
    <location>
        <begin position="1"/>
        <end position="21"/>
    </location>
</feature>
<dbReference type="GO" id="GO:0005634">
    <property type="term" value="C:nucleus"/>
    <property type="evidence" value="ECO:0007669"/>
    <property type="project" value="UniProtKB-SubCell"/>
</dbReference>
<feature type="compositionally biased region" description="Polar residues" evidence="10">
    <location>
        <begin position="55"/>
        <end position="64"/>
    </location>
</feature>
<evidence type="ECO:0000256" key="5">
    <source>
        <dbReference type="ARBA" id="ARBA00022553"/>
    </source>
</evidence>
<dbReference type="InterPro" id="IPR018866">
    <property type="entry name" value="Znf-4CXXC_R1"/>
</dbReference>
<evidence type="ECO:0000256" key="8">
    <source>
        <dbReference type="ARBA" id="ARBA00023163"/>
    </source>
</evidence>
<dbReference type="PANTHER" id="PTHR31169">
    <property type="entry name" value="OS05G0300700 PROTEIN"/>
    <property type="match status" value="1"/>
</dbReference>
<comment type="caution">
    <text evidence="12">The sequence shown here is derived from an EMBL/GenBank/DDBJ whole genome shotgun (WGS) entry which is preliminary data.</text>
</comment>
<dbReference type="InterPro" id="IPR040221">
    <property type="entry name" value="CDCA7/CDA7L"/>
</dbReference>
<evidence type="ECO:0000256" key="10">
    <source>
        <dbReference type="SAM" id="MobiDB-lite"/>
    </source>
</evidence>
<dbReference type="GO" id="GO:0006355">
    <property type="term" value="P:regulation of DNA-templated transcription"/>
    <property type="evidence" value="ECO:0007669"/>
    <property type="project" value="InterPro"/>
</dbReference>
<evidence type="ECO:0000313" key="13">
    <source>
        <dbReference type="Proteomes" id="UP000645828"/>
    </source>
</evidence>
<evidence type="ECO:0000256" key="4">
    <source>
        <dbReference type="ARBA" id="ARBA00022499"/>
    </source>
</evidence>
<comment type="subcellular location">
    <subcellularLocation>
        <location evidence="2">Cytoplasm</location>
    </subcellularLocation>
    <subcellularLocation>
        <location evidence="1">Nucleus</location>
    </subcellularLocation>
</comment>
<gene>
    <name evidence="12" type="ORF">NYPRO_LOCUS26975</name>
</gene>
<protein>
    <submittedName>
        <fullName evidence="12">(raccoon dog) hypothetical protein</fullName>
    </submittedName>
</protein>
<evidence type="ECO:0000256" key="9">
    <source>
        <dbReference type="ARBA" id="ARBA00023242"/>
    </source>
</evidence>
<dbReference type="Proteomes" id="UP000645828">
    <property type="component" value="Unassembled WGS sequence"/>
</dbReference>
<keyword evidence="9" id="KW-0539">Nucleus</keyword>
<keyword evidence="13" id="KW-1185">Reference proteome</keyword>
<proteinExistence type="predicted"/>
<dbReference type="EMBL" id="CAJHUB010000789">
    <property type="protein sequence ID" value="CAD7694183.1"/>
    <property type="molecule type" value="Genomic_DNA"/>
</dbReference>
<evidence type="ECO:0000259" key="11">
    <source>
        <dbReference type="Pfam" id="PF10497"/>
    </source>
</evidence>
<evidence type="ECO:0000256" key="7">
    <source>
        <dbReference type="ARBA" id="ARBA00023015"/>
    </source>
</evidence>
<keyword evidence="3" id="KW-0963">Cytoplasm</keyword>
<evidence type="ECO:0000256" key="6">
    <source>
        <dbReference type="ARBA" id="ARBA00022843"/>
    </source>
</evidence>
<feature type="compositionally biased region" description="Acidic residues" evidence="10">
    <location>
        <begin position="82"/>
        <end position="91"/>
    </location>
</feature>
<keyword evidence="6" id="KW-0832">Ubl conjugation</keyword>
<evidence type="ECO:0000256" key="1">
    <source>
        <dbReference type="ARBA" id="ARBA00004123"/>
    </source>
</evidence>
<evidence type="ECO:0000313" key="12">
    <source>
        <dbReference type="EMBL" id="CAD7694183.1"/>
    </source>
</evidence>
<feature type="region of interest" description="Disordered" evidence="10">
    <location>
        <begin position="55"/>
        <end position="180"/>
    </location>
</feature>
<keyword evidence="8" id="KW-0804">Transcription</keyword>
<dbReference type="Pfam" id="PF10497">
    <property type="entry name" value="zf-4CXXC_R1"/>
    <property type="match status" value="1"/>
</dbReference>
<dbReference type="GO" id="GO:0005737">
    <property type="term" value="C:cytoplasm"/>
    <property type="evidence" value="ECO:0007669"/>
    <property type="project" value="UniProtKB-SubCell"/>
</dbReference>
<keyword evidence="7" id="KW-0805">Transcription regulation</keyword>
<dbReference type="AlphaFoldDB" id="A0A812A061"/>
<keyword evidence="5" id="KW-0597">Phosphoprotein</keyword>
<feature type="domain" description="Zinc-finger" evidence="11">
    <location>
        <begin position="311"/>
        <end position="364"/>
    </location>
</feature>
<name>A0A812A061_NYCPR</name>
<dbReference type="PANTHER" id="PTHR31169:SF4">
    <property type="entry name" value="CELL DIVISION CYCLE-ASSOCIATED 7-LIKE PROTEIN"/>
    <property type="match status" value="1"/>
</dbReference>